<evidence type="ECO:0008006" key="7">
    <source>
        <dbReference type="Google" id="ProtNLM"/>
    </source>
</evidence>
<sequence length="141" mass="15601">MRLDLYHAETARIATEQSALLDVARQRLTEGLMLTPLEQNGVLHALQVLIENAIGKAKQLLKASGETVPISAYDAFAALVRHGEIEQAQLPAWNAVIGLRNRIVHDYMNIDMTKVLELVSQGRHAFVTEFLLAPPIPKSPQ</sequence>
<comment type="similarity">
    <text evidence="4">Belongs to the HepT RNase toxin family.</text>
</comment>
<dbReference type="SUPFAM" id="SSF81593">
    <property type="entry name" value="Nucleotidyltransferase substrate binding subunit/domain"/>
    <property type="match status" value="1"/>
</dbReference>
<dbReference type="PANTHER" id="PTHR33397">
    <property type="entry name" value="UPF0331 PROTEIN YUTE"/>
    <property type="match status" value="1"/>
</dbReference>
<keyword evidence="1" id="KW-1277">Toxin-antitoxin system</keyword>
<reference evidence="5 6" key="1">
    <citation type="journal article" date="2015" name="Appl. Environ. Microbiol.">
        <title>Aerobic and Anaerobic Thiosulfate Oxidation by a Cold-Adapted, Subglacial Chemoautotroph.</title>
        <authorList>
            <person name="Harrold Z.R."/>
            <person name="Skidmore M.L."/>
            <person name="Hamilton T.L."/>
            <person name="Desch L."/>
            <person name="Amada K."/>
            <person name="van Gelder W."/>
            <person name="Glover K."/>
            <person name="Roden E.E."/>
            <person name="Boyd E.S."/>
        </authorList>
    </citation>
    <scope>NUCLEOTIDE SEQUENCE [LARGE SCALE GENOMIC DNA]</scope>
    <source>
        <strain evidence="5 6">RG</strain>
    </source>
</reference>
<accession>A0A106BR09</accession>
<dbReference type="Gene3D" id="1.20.120.580">
    <property type="entry name" value="bsu32300-like"/>
    <property type="match status" value="1"/>
</dbReference>
<evidence type="ECO:0000256" key="1">
    <source>
        <dbReference type="ARBA" id="ARBA00022649"/>
    </source>
</evidence>
<evidence type="ECO:0000313" key="6">
    <source>
        <dbReference type="Proteomes" id="UP000064243"/>
    </source>
</evidence>
<dbReference type="NCBIfam" id="NF047751">
    <property type="entry name" value="HepT_toxin"/>
    <property type="match status" value="1"/>
</dbReference>
<keyword evidence="6" id="KW-1185">Reference proteome</keyword>
<comment type="caution">
    <text evidence="5">The sequence shown here is derived from an EMBL/GenBank/DDBJ whole genome shotgun (WGS) entry which is preliminary data.</text>
</comment>
<dbReference type="PANTHER" id="PTHR33397:SF5">
    <property type="entry name" value="RNASE YUTE-RELATED"/>
    <property type="match status" value="1"/>
</dbReference>
<keyword evidence="3" id="KW-0378">Hydrolase</keyword>
<dbReference type="GO" id="GO:0110001">
    <property type="term" value="C:toxin-antitoxin complex"/>
    <property type="evidence" value="ECO:0007669"/>
    <property type="project" value="InterPro"/>
</dbReference>
<protein>
    <recommendedName>
        <fullName evidence="7">DUF86 domain-containing protein</fullName>
    </recommendedName>
</protein>
<dbReference type="EMBL" id="LDUG01000018">
    <property type="protein sequence ID" value="KVW97042.1"/>
    <property type="molecule type" value="Genomic_DNA"/>
</dbReference>
<evidence type="ECO:0000256" key="4">
    <source>
        <dbReference type="ARBA" id="ARBA00024207"/>
    </source>
</evidence>
<dbReference type="GO" id="GO:0004540">
    <property type="term" value="F:RNA nuclease activity"/>
    <property type="evidence" value="ECO:0007669"/>
    <property type="project" value="InterPro"/>
</dbReference>
<evidence type="ECO:0000313" key="5">
    <source>
        <dbReference type="EMBL" id="KVW97042.1"/>
    </source>
</evidence>
<dbReference type="InterPro" id="IPR037038">
    <property type="entry name" value="HepT-like_sf"/>
</dbReference>
<evidence type="ECO:0000256" key="2">
    <source>
        <dbReference type="ARBA" id="ARBA00022722"/>
    </source>
</evidence>
<dbReference type="PATRIC" id="fig|36861.3.peg.763"/>
<dbReference type="InterPro" id="IPR008201">
    <property type="entry name" value="HepT-like"/>
</dbReference>
<dbReference type="Pfam" id="PF01934">
    <property type="entry name" value="HepT-like"/>
    <property type="match status" value="1"/>
</dbReference>
<dbReference type="OrthoDB" id="4829434at2"/>
<dbReference type="RefSeq" id="WP_059753506.1">
    <property type="nucleotide sequence ID" value="NZ_LDUG01000018.1"/>
</dbReference>
<proteinExistence type="inferred from homology"/>
<evidence type="ECO:0000256" key="3">
    <source>
        <dbReference type="ARBA" id="ARBA00022801"/>
    </source>
</evidence>
<dbReference type="GO" id="GO:0016787">
    <property type="term" value="F:hydrolase activity"/>
    <property type="evidence" value="ECO:0007669"/>
    <property type="project" value="UniProtKB-KW"/>
</dbReference>
<dbReference type="InterPro" id="IPR052379">
    <property type="entry name" value="Type_VII_TA_RNase"/>
</dbReference>
<organism evidence="5 6">
    <name type="scientific">Thiobacillus denitrificans</name>
    <dbReference type="NCBI Taxonomy" id="36861"/>
    <lineage>
        <taxon>Bacteria</taxon>
        <taxon>Pseudomonadati</taxon>
        <taxon>Pseudomonadota</taxon>
        <taxon>Betaproteobacteria</taxon>
        <taxon>Nitrosomonadales</taxon>
        <taxon>Thiobacillaceae</taxon>
        <taxon>Thiobacillus</taxon>
    </lineage>
</organism>
<gene>
    <name evidence="5" type="ORF">ABW22_06470</name>
</gene>
<dbReference type="Proteomes" id="UP000064243">
    <property type="component" value="Unassembled WGS sequence"/>
</dbReference>
<name>A0A106BR09_THIDE</name>
<keyword evidence="2" id="KW-0540">Nuclease</keyword>
<dbReference type="AlphaFoldDB" id="A0A106BR09"/>